<evidence type="ECO:0000256" key="2">
    <source>
        <dbReference type="ARBA" id="ARBA00022448"/>
    </source>
</evidence>
<dbReference type="Gene3D" id="3.40.30.10">
    <property type="entry name" value="Glutaredoxin"/>
    <property type="match status" value="1"/>
</dbReference>
<dbReference type="PROSITE" id="PS00194">
    <property type="entry name" value="THIOREDOXIN_1"/>
    <property type="match status" value="1"/>
</dbReference>
<keyword evidence="4 9" id="KW-1015">Disulfide bond</keyword>
<evidence type="ECO:0000256" key="5">
    <source>
        <dbReference type="ARBA" id="ARBA00023284"/>
    </source>
</evidence>
<sequence>MEMQFTDANFATEVEQSKGLVIVDFFATWCGPCKQQGPIVEKLAEKYAGKIKIGSIDVDANPEFPGKYGVFSIPTLKFFKDGKEVETLVGFHSDGQLEKVIEEHNK</sequence>
<feature type="site" description="Contributes to redox potential value" evidence="8">
    <location>
        <position position="32"/>
    </location>
</feature>
<evidence type="ECO:0000256" key="7">
    <source>
        <dbReference type="PIRNR" id="PIRNR000077"/>
    </source>
</evidence>
<dbReference type="InterPro" id="IPR013766">
    <property type="entry name" value="Thioredoxin_domain"/>
</dbReference>
<evidence type="ECO:0000256" key="4">
    <source>
        <dbReference type="ARBA" id="ARBA00023157"/>
    </source>
</evidence>
<dbReference type="InterPro" id="IPR017937">
    <property type="entry name" value="Thioredoxin_CS"/>
</dbReference>
<organism evidence="11 12">
    <name type="scientific">Candidatus Abawacabacteria bacterium RBG_16_42_10</name>
    <dbReference type="NCBI Taxonomy" id="1817814"/>
    <lineage>
        <taxon>Bacteria</taxon>
        <taxon>Candidatus Abawacaibacteriota</taxon>
    </lineage>
</organism>
<evidence type="ECO:0000313" key="12">
    <source>
        <dbReference type="Proteomes" id="UP000177614"/>
    </source>
</evidence>
<evidence type="ECO:0000259" key="10">
    <source>
        <dbReference type="PROSITE" id="PS51352"/>
    </source>
</evidence>
<name>A0A1F4XJZ6_9BACT</name>
<dbReference type="EMBL" id="MEWR01000014">
    <property type="protein sequence ID" value="OGC81966.1"/>
    <property type="molecule type" value="Genomic_DNA"/>
</dbReference>
<dbReference type="NCBIfam" id="TIGR01068">
    <property type="entry name" value="thioredoxin"/>
    <property type="match status" value="1"/>
</dbReference>
<feature type="domain" description="Thioredoxin" evidence="10">
    <location>
        <begin position="1"/>
        <end position="106"/>
    </location>
</feature>
<dbReference type="PANTHER" id="PTHR45663:SF11">
    <property type="entry name" value="GEO12009P1"/>
    <property type="match status" value="1"/>
</dbReference>
<feature type="active site" description="Nucleophile" evidence="8">
    <location>
        <position position="33"/>
    </location>
</feature>
<dbReference type="AlphaFoldDB" id="A0A1F4XJZ6"/>
<dbReference type="PROSITE" id="PS51352">
    <property type="entry name" value="THIOREDOXIN_2"/>
    <property type="match status" value="1"/>
</dbReference>
<comment type="similarity">
    <text evidence="1 7">Belongs to the thioredoxin family.</text>
</comment>
<dbReference type="Proteomes" id="UP000177614">
    <property type="component" value="Unassembled WGS sequence"/>
</dbReference>
<evidence type="ECO:0000256" key="3">
    <source>
        <dbReference type="ARBA" id="ARBA00022982"/>
    </source>
</evidence>
<dbReference type="Pfam" id="PF00085">
    <property type="entry name" value="Thioredoxin"/>
    <property type="match status" value="1"/>
</dbReference>
<reference evidence="11 12" key="1">
    <citation type="journal article" date="2016" name="Nat. Commun.">
        <title>Thousands of microbial genomes shed light on interconnected biogeochemical processes in an aquifer system.</title>
        <authorList>
            <person name="Anantharaman K."/>
            <person name="Brown C.T."/>
            <person name="Hug L.A."/>
            <person name="Sharon I."/>
            <person name="Castelle C.J."/>
            <person name="Probst A.J."/>
            <person name="Thomas B.C."/>
            <person name="Singh A."/>
            <person name="Wilkins M.J."/>
            <person name="Karaoz U."/>
            <person name="Brodie E.L."/>
            <person name="Williams K.H."/>
            <person name="Hubbard S.S."/>
            <person name="Banfield J.F."/>
        </authorList>
    </citation>
    <scope>NUCLEOTIDE SEQUENCE [LARGE SCALE GENOMIC DNA]</scope>
</reference>
<dbReference type="SUPFAM" id="SSF52833">
    <property type="entry name" value="Thioredoxin-like"/>
    <property type="match status" value="1"/>
</dbReference>
<dbReference type="GO" id="GO:0015035">
    <property type="term" value="F:protein-disulfide reductase activity"/>
    <property type="evidence" value="ECO:0007669"/>
    <property type="project" value="UniProtKB-UniRule"/>
</dbReference>
<evidence type="ECO:0000313" key="11">
    <source>
        <dbReference type="EMBL" id="OGC81966.1"/>
    </source>
</evidence>
<feature type="site" description="Contributes to redox potential value" evidence="8">
    <location>
        <position position="31"/>
    </location>
</feature>
<feature type="active site" description="Nucleophile" evidence="8">
    <location>
        <position position="30"/>
    </location>
</feature>
<protein>
    <recommendedName>
        <fullName evidence="6 7">Thioredoxin</fullName>
    </recommendedName>
</protein>
<feature type="disulfide bond" description="Redox-active" evidence="9">
    <location>
        <begin position="30"/>
        <end position="33"/>
    </location>
</feature>
<dbReference type="InterPro" id="IPR036249">
    <property type="entry name" value="Thioredoxin-like_sf"/>
</dbReference>
<accession>A0A1F4XJZ6</accession>
<keyword evidence="2" id="KW-0813">Transport</keyword>
<dbReference type="PANTHER" id="PTHR45663">
    <property type="entry name" value="GEO12009P1"/>
    <property type="match status" value="1"/>
</dbReference>
<dbReference type="FunFam" id="3.40.30.10:FF:000001">
    <property type="entry name" value="Thioredoxin"/>
    <property type="match status" value="1"/>
</dbReference>
<gene>
    <name evidence="11" type="ORF">A2V81_03780</name>
</gene>
<dbReference type="STRING" id="1817814.A2V81_03780"/>
<evidence type="ECO:0000256" key="1">
    <source>
        <dbReference type="ARBA" id="ARBA00008987"/>
    </source>
</evidence>
<dbReference type="PIRSF" id="PIRSF000077">
    <property type="entry name" value="Thioredoxin"/>
    <property type="match status" value="1"/>
</dbReference>
<dbReference type="PRINTS" id="PR00421">
    <property type="entry name" value="THIOREDOXIN"/>
</dbReference>
<evidence type="ECO:0000256" key="9">
    <source>
        <dbReference type="PIRSR" id="PIRSR000077-4"/>
    </source>
</evidence>
<feature type="site" description="Deprotonates C-terminal active site Cys" evidence="8">
    <location>
        <position position="24"/>
    </location>
</feature>
<evidence type="ECO:0000256" key="8">
    <source>
        <dbReference type="PIRSR" id="PIRSR000077-1"/>
    </source>
</evidence>
<dbReference type="GO" id="GO:0045454">
    <property type="term" value="P:cell redox homeostasis"/>
    <property type="evidence" value="ECO:0007669"/>
    <property type="project" value="TreeGrafter"/>
</dbReference>
<keyword evidence="5 9" id="KW-0676">Redox-active center</keyword>
<dbReference type="CDD" id="cd02947">
    <property type="entry name" value="TRX_family"/>
    <property type="match status" value="1"/>
</dbReference>
<proteinExistence type="inferred from homology"/>
<dbReference type="GO" id="GO:0005829">
    <property type="term" value="C:cytosol"/>
    <property type="evidence" value="ECO:0007669"/>
    <property type="project" value="TreeGrafter"/>
</dbReference>
<dbReference type="InterPro" id="IPR005746">
    <property type="entry name" value="Thioredoxin"/>
</dbReference>
<evidence type="ECO:0000256" key="6">
    <source>
        <dbReference type="NCBIfam" id="TIGR01068"/>
    </source>
</evidence>
<comment type="caution">
    <text evidence="11">The sequence shown here is derived from an EMBL/GenBank/DDBJ whole genome shotgun (WGS) entry which is preliminary data.</text>
</comment>
<keyword evidence="3" id="KW-0249">Electron transport</keyword>